<organism evidence="1 2">
    <name type="scientific">Dreissena polymorpha</name>
    <name type="common">Zebra mussel</name>
    <name type="synonym">Mytilus polymorpha</name>
    <dbReference type="NCBI Taxonomy" id="45954"/>
    <lineage>
        <taxon>Eukaryota</taxon>
        <taxon>Metazoa</taxon>
        <taxon>Spiralia</taxon>
        <taxon>Lophotrochozoa</taxon>
        <taxon>Mollusca</taxon>
        <taxon>Bivalvia</taxon>
        <taxon>Autobranchia</taxon>
        <taxon>Heteroconchia</taxon>
        <taxon>Euheterodonta</taxon>
        <taxon>Imparidentia</taxon>
        <taxon>Neoheterodontei</taxon>
        <taxon>Myida</taxon>
        <taxon>Dreissenoidea</taxon>
        <taxon>Dreissenidae</taxon>
        <taxon>Dreissena</taxon>
    </lineage>
</organism>
<evidence type="ECO:0000313" key="2">
    <source>
        <dbReference type="Proteomes" id="UP000828390"/>
    </source>
</evidence>
<comment type="caution">
    <text evidence="1">The sequence shown here is derived from an EMBL/GenBank/DDBJ whole genome shotgun (WGS) entry which is preliminary data.</text>
</comment>
<reference evidence="1" key="1">
    <citation type="journal article" date="2019" name="bioRxiv">
        <title>The Genome of the Zebra Mussel, Dreissena polymorpha: A Resource for Invasive Species Research.</title>
        <authorList>
            <person name="McCartney M.A."/>
            <person name="Auch B."/>
            <person name="Kono T."/>
            <person name="Mallez S."/>
            <person name="Zhang Y."/>
            <person name="Obille A."/>
            <person name="Becker A."/>
            <person name="Abrahante J.E."/>
            <person name="Garbe J."/>
            <person name="Badalamenti J.P."/>
            <person name="Herman A."/>
            <person name="Mangelson H."/>
            <person name="Liachko I."/>
            <person name="Sullivan S."/>
            <person name="Sone E.D."/>
            <person name="Koren S."/>
            <person name="Silverstein K.A.T."/>
            <person name="Beckman K.B."/>
            <person name="Gohl D.M."/>
        </authorList>
    </citation>
    <scope>NUCLEOTIDE SEQUENCE</scope>
    <source>
        <strain evidence="1">Duluth1</strain>
        <tissue evidence="1">Whole animal</tissue>
    </source>
</reference>
<protein>
    <submittedName>
        <fullName evidence="1">Uncharacterized protein</fullName>
    </submittedName>
</protein>
<sequence>MVNSTSADVTMNDKMQVEMSSFVYLGASLSKDGTSTSVFQGPIDTKITRNQCDKIPLLLRYLSTFSTQHFDFSN</sequence>
<reference evidence="1" key="2">
    <citation type="submission" date="2020-11" db="EMBL/GenBank/DDBJ databases">
        <authorList>
            <person name="McCartney M.A."/>
            <person name="Auch B."/>
            <person name="Kono T."/>
            <person name="Mallez S."/>
            <person name="Becker A."/>
            <person name="Gohl D.M."/>
            <person name="Silverstein K.A.T."/>
            <person name="Koren S."/>
            <person name="Bechman K.B."/>
            <person name="Herman A."/>
            <person name="Abrahante J.E."/>
            <person name="Garbe J."/>
        </authorList>
    </citation>
    <scope>NUCLEOTIDE SEQUENCE</scope>
    <source>
        <strain evidence="1">Duluth1</strain>
        <tissue evidence="1">Whole animal</tissue>
    </source>
</reference>
<keyword evidence="2" id="KW-1185">Reference proteome</keyword>
<gene>
    <name evidence="1" type="ORF">DPMN_159747</name>
</gene>
<dbReference type="Proteomes" id="UP000828390">
    <property type="component" value="Unassembled WGS sequence"/>
</dbReference>
<dbReference type="EMBL" id="JAIWYP010000008">
    <property type="protein sequence ID" value="KAH3781839.1"/>
    <property type="molecule type" value="Genomic_DNA"/>
</dbReference>
<name>A0A9D4EJL1_DREPO</name>
<dbReference type="AlphaFoldDB" id="A0A9D4EJL1"/>
<accession>A0A9D4EJL1</accession>
<proteinExistence type="predicted"/>
<evidence type="ECO:0000313" key="1">
    <source>
        <dbReference type="EMBL" id="KAH3781839.1"/>
    </source>
</evidence>